<dbReference type="InterPro" id="IPR008302">
    <property type="entry name" value="NamZ"/>
</dbReference>
<reference evidence="3 4" key="1">
    <citation type="submission" date="2018-12" db="EMBL/GenBank/DDBJ databases">
        <title>The Draft Genome Sequence of the Soil Bacterium Pedobacter tournemirensis R1.</title>
        <authorList>
            <person name="He J."/>
        </authorList>
    </citation>
    <scope>NUCLEOTIDE SEQUENCE [LARGE SCALE GENOMIC DNA]</scope>
    <source>
        <strain evidence="3 4">R1</strain>
    </source>
</reference>
<dbReference type="GO" id="GO:0033922">
    <property type="term" value="F:peptidoglycan beta-N-acetylmuramidase activity"/>
    <property type="evidence" value="ECO:0007669"/>
    <property type="project" value="InterPro"/>
</dbReference>
<feature type="domain" description="Peptidoglycan beta-N-acetylmuramidase NamZ N-terminal" evidence="1">
    <location>
        <begin position="22"/>
        <end position="224"/>
    </location>
</feature>
<dbReference type="Pfam" id="PF07075">
    <property type="entry name" value="NamZ_N"/>
    <property type="match status" value="1"/>
</dbReference>
<dbReference type="PANTHER" id="PTHR42915">
    <property type="entry name" value="HYPOTHETICAL 460 KDA PROTEIN IN FEUA-SIGW INTERGENIC REGION [PRECURSOR]"/>
    <property type="match status" value="1"/>
</dbReference>
<dbReference type="PANTHER" id="PTHR42915:SF1">
    <property type="entry name" value="PEPTIDOGLYCAN BETA-N-ACETYLMURAMIDASE NAMZ"/>
    <property type="match status" value="1"/>
</dbReference>
<gene>
    <name evidence="3" type="ORF">EKH83_01400</name>
</gene>
<evidence type="ECO:0000313" key="4">
    <source>
        <dbReference type="Proteomes" id="UP000290848"/>
    </source>
</evidence>
<dbReference type="RefSeq" id="WP_128767597.1">
    <property type="nucleotide sequence ID" value="NZ_RXOC01000001.1"/>
</dbReference>
<dbReference type="InterPro" id="IPR048502">
    <property type="entry name" value="NamZ_N"/>
</dbReference>
<protein>
    <submittedName>
        <fullName evidence="3">DUF1343 domain-containing protein</fullName>
    </submittedName>
</protein>
<dbReference type="InterPro" id="IPR048503">
    <property type="entry name" value="NamZ_C"/>
</dbReference>
<accession>A0A4V1KIZ5</accession>
<name>A0A4V1KIZ5_9SPHI</name>
<dbReference type="AlphaFoldDB" id="A0A4V1KIZ5"/>
<dbReference type="Proteomes" id="UP000290848">
    <property type="component" value="Unassembled WGS sequence"/>
</dbReference>
<dbReference type="EMBL" id="RXOC01000001">
    <property type="protein sequence ID" value="RXF72412.1"/>
    <property type="molecule type" value="Genomic_DNA"/>
</dbReference>
<dbReference type="Gene3D" id="3.90.1150.140">
    <property type="match status" value="1"/>
</dbReference>
<dbReference type="PIRSF" id="PIRSF016719">
    <property type="entry name" value="UCP016719"/>
    <property type="match status" value="1"/>
</dbReference>
<dbReference type="Pfam" id="PF20732">
    <property type="entry name" value="NamZ_C"/>
    <property type="match status" value="1"/>
</dbReference>
<evidence type="ECO:0000313" key="3">
    <source>
        <dbReference type="EMBL" id="RXF72412.1"/>
    </source>
</evidence>
<feature type="domain" description="Peptidoglycan beta-N-acetylmuramidase NamZ C-terminal" evidence="2">
    <location>
        <begin position="228"/>
        <end position="389"/>
    </location>
</feature>
<organism evidence="3 4">
    <name type="scientific">Arcticibacter tournemirensis</name>
    <dbReference type="NCBI Taxonomy" id="699437"/>
    <lineage>
        <taxon>Bacteria</taxon>
        <taxon>Pseudomonadati</taxon>
        <taxon>Bacteroidota</taxon>
        <taxon>Sphingobacteriia</taxon>
        <taxon>Sphingobacteriales</taxon>
        <taxon>Sphingobacteriaceae</taxon>
        <taxon>Arcticibacter</taxon>
    </lineage>
</organism>
<evidence type="ECO:0000259" key="2">
    <source>
        <dbReference type="Pfam" id="PF20732"/>
    </source>
</evidence>
<sequence length="390" mass="43709">MQPVLNGIDIFLLNGDKTKRLGLLTNNAAVTRDYIASRKALLNHGYRLVRLFSPEHGLDTTGEDGHFIHNCSDTLTGLPVISLYGDKLAPDDADLADIDLVLVDLPDIGSRFYTYLWTMTWIMESCARNNKPLIILDRPNPISGQLSLAEGPFLDEKHASSFIGRWEIPVRHSCTLGELALYFNTTRNLGCPLEVVRCDGWTREMIYGDWSASFVPASPAINSFESALLYPGLCLLEATNVSEGRGTAVPFRVAGAPWMESGFIAEQFNSLEIEHVTAREISFVPAAGKSRNLSCKGIMLHVSDPRRFHPVRTGLLLLKVIMNTHEDAFAWEPYKTHVNNSGDRHLDLLLGRRNSHLLFEADMPYFMDKIALFTDVSHWETMVAPFLLYK</sequence>
<comment type="caution">
    <text evidence="3">The sequence shown here is derived from an EMBL/GenBank/DDBJ whole genome shotgun (WGS) entry which is preliminary data.</text>
</comment>
<evidence type="ECO:0000259" key="1">
    <source>
        <dbReference type="Pfam" id="PF07075"/>
    </source>
</evidence>
<dbReference type="Gene3D" id="3.40.50.12170">
    <property type="entry name" value="Uncharacterised protein PF07075, DUF1343"/>
    <property type="match status" value="1"/>
</dbReference>
<proteinExistence type="predicted"/>